<gene>
    <name evidence="1" type="ORF">FXF49_04540</name>
</gene>
<sequence>MNGLKHRKKNFFPGDLVTMKRKLKKKYADFIVQDWKNNTILKDYSIDPKNFANYFTESDLPFETSPIFFKAEVLDKYKNNPDKYELKERTISCRGGWYLETYDINQYNQVHTYAVYLGRLPYKEQLHWLQYNEEPKGAISKRSFQTDFEAKFPDENPPLQQLQDSLEALGKTEIGDEKLFIWSPKGGSWEAAGRGLHYVNSENANQWHDFIIALANATNEGFLKKPLGKIASKFGNENKELGTLGLLKFILKASNNEDSIPIIHGVLNDLQLSRGKGKAHGTWTTPEGSLIEDANNRLQDVIHSINELKQVLETIELPTD</sequence>
<evidence type="ECO:0000313" key="1">
    <source>
        <dbReference type="EMBL" id="TYB33784.1"/>
    </source>
</evidence>
<comment type="caution">
    <text evidence="1">The sequence shown here is derived from an EMBL/GenBank/DDBJ whole genome shotgun (WGS) entry which is preliminary data.</text>
</comment>
<organism evidence="1 2">
    <name type="scientific">Flexistipes sinusarabici</name>
    <dbReference type="NCBI Taxonomy" id="2352"/>
    <lineage>
        <taxon>Bacteria</taxon>
        <taxon>Pseudomonadati</taxon>
        <taxon>Deferribacterota</taxon>
        <taxon>Deferribacteres</taxon>
        <taxon>Deferribacterales</taxon>
        <taxon>Flexistipitaceae</taxon>
        <taxon>Flexistipes</taxon>
    </lineage>
</organism>
<name>A0A5D0MJ76_FLESI</name>
<dbReference type="RefSeq" id="WP_303700719.1">
    <property type="nucleotide sequence ID" value="NZ_VSIV01000104.1"/>
</dbReference>
<dbReference type="Proteomes" id="UP000323337">
    <property type="component" value="Unassembled WGS sequence"/>
</dbReference>
<reference evidence="1 2" key="1">
    <citation type="submission" date="2019-08" db="EMBL/GenBank/DDBJ databases">
        <title>Genomic characterization of a novel candidate phylum (ARYD3) from a high temperature, high salinity tertiary oil reservoir in north central Oklahoma, USA.</title>
        <authorList>
            <person name="Youssef N.H."/>
            <person name="Yadav A."/>
            <person name="Elshahed M.S."/>
        </authorList>
    </citation>
    <scope>NUCLEOTIDE SEQUENCE [LARGE SCALE GENOMIC DNA]</scope>
    <source>
        <strain evidence="1">ARYD1</strain>
    </source>
</reference>
<proteinExistence type="predicted"/>
<dbReference type="AlphaFoldDB" id="A0A5D0MJ76"/>
<accession>A0A5D0MJ76</accession>
<protein>
    <submittedName>
        <fullName evidence="1">Uncharacterized protein</fullName>
    </submittedName>
</protein>
<dbReference type="EMBL" id="VSIV01000104">
    <property type="protein sequence ID" value="TYB33784.1"/>
    <property type="molecule type" value="Genomic_DNA"/>
</dbReference>
<evidence type="ECO:0000313" key="2">
    <source>
        <dbReference type="Proteomes" id="UP000323337"/>
    </source>
</evidence>